<evidence type="ECO:0000256" key="2">
    <source>
        <dbReference type="ARBA" id="ARBA00022908"/>
    </source>
</evidence>
<keyword evidence="9" id="KW-1185">Reference proteome</keyword>
<name>A0A553DQ79_9FLAO</name>
<dbReference type="GO" id="GO:0003677">
    <property type="term" value="F:DNA binding"/>
    <property type="evidence" value="ECO:0007669"/>
    <property type="project" value="UniProtKB-UniRule"/>
</dbReference>
<dbReference type="SUPFAM" id="SSF56349">
    <property type="entry name" value="DNA breaking-rejoining enzymes"/>
    <property type="match status" value="1"/>
</dbReference>
<keyword evidence="3 5" id="KW-0238">DNA-binding</keyword>
<dbReference type="GO" id="GO:0015074">
    <property type="term" value="P:DNA integration"/>
    <property type="evidence" value="ECO:0007669"/>
    <property type="project" value="UniProtKB-KW"/>
</dbReference>
<dbReference type="AlphaFoldDB" id="A0A553DQ79"/>
<keyword evidence="4" id="KW-0233">DNA recombination</keyword>
<dbReference type="PANTHER" id="PTHR30349">
    <property type="entry name" value="PHAGE INTEGRASE-RELATED"/>
    <property type="match status" value="1"/>
</dbReference>
<dbReference type="GO" id="GO:0006310">
    <property type="term" value="P:DNA recombination"/>
    <property type="evidence" value="ECO:0007669"/>
    <property type="project" value="UniProtKB-KW"/>
</dbReference>
<evidence type="ECO:0000256" key="4">
    <source>
        <dbReference type="ARBA" id="ARBA00023172"/>
    </source>
</evidence>
<evidence type="ECO:0000256" key="5">
    <source>
        <dbReference type="PROSITE-ProRule" id="PRU01248"/>
    </source>
</evidence>
<keyword evidence="2" id="KW-0229">DNA integration</keyword>
<dbReference type="InterPro" id="IPR011010">
    <property type="entry name" value="DNA_brk_join_enz"/>
</dbReference>
<dbReference type="InterPro" id="IPR010998">
    <property type="entry name" value="Integrase_recombinase_N"/>
</dbReference>
<organism evidence="8 9">
    <name type="scientific">Flavobacterium restrictum</name>
    <dbReference type="NCBI Taxonomy" id="2594428"/>
    <lineage>
        <taxon>Bacteria</taxon>
        <taxon>Pseudomonadati</taxon>
        <taxon>Bacteroidota</taxon>
        <taxon>Flavobacteriia</taxon>
        <taxon>Flavobacteriales</taxon>
        <taxon>Flavobacteriaceae</taxon>
        <taxon>Flavobacterium</taxon>
    </lineage>
</organism>
<dbReference type="PROSITE" id="PS51900">
    <property type="entry name" value="CB"/>
    <property type="match status" value="1"/>
</dbReference>
<dbReference type="RefSeq" id="WP_144257713.1">
    <property type="nucleotide sequence ID" value="NZ_VJZT01000034.1"/>
</dbReference>
<comment type="similarity">
    <text evidence="1">Belongs to the 'phage' integrase family.</text>
</comment>
<dbReference type="InterPro" id="IPR004107">
    <property type="entry name" value="Integrase_SAM-like_N"/>
</dbReference>
<evidence type="ECO:0000256" key="3">
    <source>
        <dbReference type="ARBA" id="ARBA00023125"/>
    </source>
</evidence>
<dbReference type="OrthoDB" id="9801717at2"/>
<dbReference type="PANTHER" id="PTHR30349:SF41">
    <property type="entry name" value="INTEGRASE_RECOMBINASE PROTEIN MJ0367-RELATED"/>
    <property type="match status" value="1"/>
</dbReference>
<dbReference type="InterPro" id="IPR002104">
    <property type="entry name" value="Integrase_catalytic"/>
</dbReference>
<dbReference type="Proteomes" id="UP000316371">
    <property type="component" value="Unassembled WGS sequence"/>
</dbReference>
<reference evidence="8 9" key="1">
    <citation type="submission" date="2019-07" db="EMBL/GenBank/DDBJ databases">
        <title>Novel species of Flavobacterium.</title>
        <authorList>
            <person name="Liu Q."/>
            <person name="Xin Y.-H."/>
        </authorList>
    </citation>
    <scope>NUCLEOTIDE SEQUENCE [LARGE SCALE GENOMIC DNA]</scope>
    <source>
        <strain evidence="8 9">LB1R34</strain>
    </source>
</reference>
<comment type="caution">
    <text evidence="8">The sequence shown here is derived from an EMBL/GenBank/DDBJ whole genome shotgun (WGS) entry which is preliminary data.</text>
</comment>
<dbReference type="Gene3D" id="1.10.150.130">
    <property type="match status" value="1"/>
</dbReference>
<sequence>MFENTIYEFRKELENLGYCQTVVKTYPKYVVHFFEFTKEIPTQITANQIKIYQAHLREKPNQAKDGKLSQSHVHSQLLAIRIYFEYLERIQKISKNPFTLKLKSPINEIKIILTQEEVGTLYEHCRTAQEWAIMHLCYGCGLRRSEAQNLNVADVHLDKKLLFVRKGKGKKRRVIPITEMIAKDLEKYVEIRAFSATENETSFLIDSKGNRMLASTIYKTFKSLFKRTKNHPDQNISLHHLRHSIATHLLENEMSIEMVRNFLGHQSLKTTQIYTRINQLKMR</sequence>
<evidence type="ECO:0000313" key="8">
    <source>
        <dbReference type="EMBL" id="TRX34917.1"/>
    </source>
</evidence>
<evidence type="ECO:0000256" key="1">
    <source>
        <dbReference type="ARBA" id="ARBA00008857"/>
    </source>
</evidence>
<dbReference type="InterPro" id="IPR013762">
    <property type="entry name" value="Integrase-like_cat_sf"/>
</dbReference>
<accession>A0A553DQ79</accession>
<feature type="domain" description="Tyr recombinase" evidence="6">
    <location>
        <begin position="108"/>
        <end position="283"/>
    </location>
</feature>
<dbReference type="Gene3D" id="1.10.443.10">
    <property type="entry name" value="Intergrase catalytic core"/>
    <property type="match status" value="1"/>
</dbReference>
<evidence type="ECO:0000313" key="9">
    <source>
        <dbReference type="Proteomes" id="UP000316371"/>
    </source>
</evidence>
<dbReference type="EMBL" id="VJZT01000034">
    <property type="protein sequence ID" value="TRX34917.1"/>
    <property type="molecule type" value="Genomic_DNA"/>
</dbReference>
<gene>
    <name evidence="8" type="ORF">FNW21_15780</name>
</gene>
<dbReference type="InterPro" id="IPR050090">
    <property type="entry name" value="Tyrosine_recombinase_XerCD"/>
</dbReference>
<dbReference type="Pfam" id="PF00589">
    <property type="entry name" value="Phage_integrase"/>
    <property type="match status" value="1"/>
</dbReference>
<protein>
    <submittedName>
        <fullName evidence="8">Tyrosine-type recombinase/integrase</fullName>
    </submittedName>
</protein>
<evidence type="ECO:0000259" key="6">
    <source>
        <dbReference type="PROSITE" id="PS51898"/>
    </source>
</evidence>
<dbReference type="InterPro" id="IPR044068">
    <property type="entry name" value="CB"/>
</dbReference>
<proteinExistence type="inferred from homology"/>
<dbReference type="Pfam" id="PF13495">
    <property type="entry name" value="Phage_int_SAM_4"/>
    <property type="match status" value="1"/>
</dbReference>
<evidence type="ECO:0000259" key="7">
    <source>
        <dbReference type="PROSITE" id="PS51900"/>
    </source>
</evidence>
<feature type="domain" description="Core-binding (CB)" evidence="7">
    <location>
        <begin position="1"/>
        <end position="88"/>
    </location>
</feature>
<dbReference type="PROSITE" id="PS51898">
    <property type="entry name" value="TYR_RECOMBINASE"/>
    <property type="match status" value="1"/>
</dbReference>